<dbReference type="Gene3D" id="3.40.50.2300">
    <property type="match status" value="1"/>
</dbReference>
<sequence>MRSLLSAYLDDVHHLNTVETGSFAEAERELKQDATRFFTAVLDLHLPDAPHGEVVDLLRRYHIPVVVLTGSLDMKQREMMLSKQVVDYFIKHNRNEIEQSRKRSDGCGTTAKSRCWWLTIRPVFAVICKVCSTVIAIKR</sequence>
<proteinExistence type="predicted"/>
<dbReference type="RefSeq" id="WP_105073155.1">
    <property type="nucleotide sequence ID" value="NZ_PPGH01000030.1"/>
</dbReference>
<protein>
    <recommendedName>
        <fullName evidence="2">Response regulatory domain-containing protein</fullName>
    </recommendedName>
</protein>
<comment type="caution">
    <text evidence="3">The sequence shown here is derived from an EMBL/GenBank/DDBJ whole genome shotgun (WGS) entry which is preliminary data.</text>
</comment>
<keyword evidence="1" id="KW-0597">Phosphoprotein</keyword>
<evidence type="ECO:0000313" key="4">
    <source>
        <dbReference type="Proteomes" id="UP000239936"/>
    </source>
</evidence>
<evidence type="ECO:0000313" key="3">
    <source>
        <dbReference type="EMBL" id="PQJ96794.1"/>
    </source>
</evidence>
<keyword evidence="4" id="KW-1185">Reference proteome</keyword>
<dbReference type="InterPro" id="IPR001789">
    <property type="entry name" value="Sig_transdc_resp-reg_receiver"/>
</dbReference>
<dbReference type="PROSITE" id="PS50110">
    <property type="entry name" value="RESPONSE_REGULATORY"/>
    <property type="match status" value="1"/>
</dbReference>
<feature type="domain" description="Response regulatory" evidence="2">
    <location>
        <begin position="1"/>
        <end position="106"/>
    </location>
</feature>
<accession>A0A2S7XSS4</accession>
<dbReference type="AlphaFoldDB" id="A0A2S7XSS4"/>
<name>A0A2S7XSS4_9GAMM</name>
<dbReference type="OrthoDB" id="9812260at2"/>
<gene>
    <name evidence="3" type="ORF">CXB77_05735</name>
</gene>
<reference evidence="3 4" key="1">
    <citation type="submission" date="2018-01" db="EMBL/GenBank/DDBJ databases">
        <title>The complete genome sequence of Chromatium okenii LaCa, a purple sulfur bacterium with a turbulent life.</title>
        <authorList>
            <person name="Luedin S.M."/>
            <person name="Liechti N."/>
            <person name="Storelli N."/>
            <person name="Danza F."/>
            <person name="Wittwer M."/>
            <person name="Pothier J.F."/>
            <person name="Tonolla M.A."/>
        </authorList>
    </citation>
    <scope>NUCLEOTIDE SEQUENCE [LARGE SCALE GENOMIC DNA]</scope>
    <source>
        <strain evidence="3 4">LaCa</strain>
    </source>
</reference>
<evidence type="ECO:0000256" key="1">
    <source>
        <dbReference type="PROSITE-ProRule" id="PRU00169"/>
    </source>
</evidence>
<organism evidence="3 4">
    <name type="scientific">Chromatium okenii</name>
    <dbReference type="NCBI Taxonomy" id="61644"/>
    <lineage>
        <taxon>Bacteria</taxon>
        <taxon>Pseudomonadati</taxon>
        <taxon>Pseudomonadota</taxon>
        <taxon>Gammaproteobacteria</taxon>
        <taxon>Chromatiales</taxon>
        <taxon>Chromatiaceae</taxon>
        <taxon>Chromatium</taxon>
    </lineage>
</organism>
<dbReference type="GO" id="GO:0000160">
    <property type="term" value="P:phosphorelay signal transduction system"/>
    <property type="evidence" value="ECO:0007669"/>
    <property type="project" value="InterPro"/>
</dbReference>
<dbReference type="SUPFAM" id="SSF52172">
    <property type="entry name" value="CheY-like"/>
    <property type="match status" value="1"/>
</dbReference>
<dbReference type="EMBL" id="PPGH01000030">
    <property type="protein sequence ID" value="PQJ96794.1"/>
    <property type="molecule type" value="Genomic_DNA"/>
</dbReference>
<dbReference type="Proteomes" id="UP000239936">
    <property type="component" value="Unassembled WGS sequence"/>
</dbReference>
<evidence type="ECO:0000259" key="2">
    <source>
        <dbReference type="PROSITE" id="PS50110"/>
    </source>
</evidence>
<feature type="modified residue" description="4-aspartylphosphate" evidence="1">
    <location>
        <position position="43"/>
    </location>
</feature>
<dbReference type="InterPro" id="IPR011006">
    <property type="entry name" value="CheY-like_superfamily"/>
</dbReference>